<accession>A0A0F9ICI4</accession>
<comment type="caution">
    <text evidence="2">The sequence shown here is derived from an EMBL/GenBank/DDBJ whole genome shotgun (WGS) entry which is preliminary data.</text>
</comment>
<dbReference type="AlphaFoldDB" id="A0A0F9ICI4"/>
<name>A0A0F9ICI4_9ZZZZ</name>
<dbReference type="SUPFAM" id="SSF56300">
    <property type="entry name" value="Metallo-dependent phosphatases"/>
    <property type="match status" value="1"/>
</dbReference>
<dbReference type="GO" id="GO:0016787">
    <property type="term" value="F:hydrolase activity"/>
    <property type="evidence" value="ECO:0007669"/>
    <property type="project" value="InterPro"/>
</dbReference>
<dbReference type="InterPro" id="IPR029052">
    <property type="entry name" value="Metallo-depent_PP-like"/>
</dbReference>
<dbReference type="Pfam" id="PF00149">
    <property type="entry name" value="Metallophos"/>
    <property type="match status" value="1"/>
</dbReference>
<organism evidence="2">
    <name type="scientific">marine sediment metagenome</name>
    <dbReference type="NCBI Taxonomy" id="412755"/>
    <lineage>
        <taxon>unclassified sequences</taxon>
        <taxon>metagenomes</taxon>
        <taxon>ecological metagenomes</taxon>
    </lineage>
</organism>
<dbReference type="CDD" id="cd00838">
    <property type="entry name" value="MPP_superfamily"/>
    <property type="match status" value="1"/>
</dbReference>
<dbReference type="InterPro" id="IPR004843">
    <property type="entry name" value="Calcineurin-like_PHP"/>
</dbReference>
<dbReference type="EMBL" id="LAZR01012772">
    <property type="protein sequence ID" value="KKM25172.1"/>
    <property type="molecule type" value="Genomic_DNA"/>
</dbReference>
<reference evidence="2" key="1">
    <citation type="journal article" date="2015" name="Nature">
        <title>Complex archaea that bridge the gap between prokaryotes and eukaryotes.</title>
        <authorList>
            <person name="Spang A."/>
            <person name="Saw J.H."/>
            <person name="Jorgensen S.L."/>
            <person name="Zaremba-Niedzwiedzka K."/>
            <person name="Martijn J."/>
            <person name="Lind A.E."/>
            <person name="van Eijk R."/>
            <person name="Schleper C."/>
            <person name="Guy L."/>
            <person name="Ettema T.J."/>
        </authorList>
    </citation>
    <scope>NUCLEOTIDE SEQUENCE</scope>
</reference>
<dbReference type="Gene3D" id="3.60.21.10">
    <property type="match status" value="1"/>
</dbReference>
<evidence type="ECO:0000259" key="1">
    <source>
        <dbReference type="Pfam" id="PF00149"/>
    </source>
</evidence>
<protein>
    <recommendedName>
        <fullName evidence="1">Calcineurin-like phosphoesterase domain-containing protein</fullName>
    </recommendedName>
</protein>
<gene>
    <name evidence="2" type="ORF">LCGC14_1597690</name>
</gene>
<proteinExistence type="predicted"/>
<sequence>MIVFVGDTHADFSWFPKIMKDVPEDATVIQLGDFGFWPGYAKESWHKAWKKLGRSKPIYAIDGNHEYHPMFAGITEPTEIWKGVIYVPRGTVLELDHTEGMKKVGFMGGASSIDYQYRTLGVDWFLEEGISTADMMRMNDVDSVDILVTHVPPNSVIRRNFNRQAQIDFGLPPSWTDPSSVAIDQLWDKLGNPPLICGHMHKSVVDGNCRILDINEVWMYRPW</sequence>
<feature type="domain" description="Calcineurin-like phosphoesterase" evidence="1">
    <location>
        <begin position="2"/>
        <end position="202"/>
    </location>
</feature>
<evidence type="ECO:0000313" key="2">
    <source>
        <dbReference type="EMBL" id="KKM25172.1"/>
    </source>
</evidence>